<feature type="domain" description="HTH tetR-type" evidence="5">
    <location>
        <begin position="5"/>
        <end position="65"/>
    </location>
</feature>
<dbReference type="SUPFAM" id="SSF48498">
    <property type="entry name" value="Tetracyclin repressor-like, C-terminal domain"/>
    <property type="match status" value="1"/>
</dbReference>
<dbReference type="AlphaFoldDB" id="A0A6I4VXF7"/>
<dbReference type="EMBL" id="WUUL01000002">
    <property type="protein sequence ID" value="MXQ52722.1"/>
    <property type="molecule type" value="Genomic_DNA"/>
</dbReference>
<dbReference type="Gene3D" id="1.10.357.10">
    <property type="entry name" value="Tetracycline Repressor, domain 2"/>
    <property type="match status" value="1"/>
</dbReference>
<organism evidence="6 7">
    <name type="scientific">Shimazuella alba</name>
    <dbReference type="NCBI Taxonomy" id="2690964"/>
    <lineage>
        <taxon>Bacteria</taxon>
        <taxon>Bacillati</taxon>
        <taxon>Bacillota</taxon>
        <taxon>Bacilli</taxon>
        <taxon>Bacillales</taxon>
        <taxon>Thermoactinomycetaceae</taxon>
        <taxon>Shimazuella</taxon>
    </lineage>
</organism>
<dbReference type="RefSeq" id="WP_160799883.1">
    <property type="nucleotide sequence ID" value="NZ_WUUL01000002.1"/>
</dbReference>
<dbReference type="InterPro" id="IPR009057">
    <property type="entry name" value="Homeodomain-like_sf"/>
</dbReference>
<dbReference type="Pfam" id="PF00440">
    <property type="entry name" value="TetR_N"/>
    <property type="match status" value="1"/>
</dbReference>
<keyword evidence="2 4" id="KW-0238">DNA-binding</keyword>
<sequence length="187" mass="20896">MPRVGLDRNKIVEAAIELANNMGIEQVTIAALAKNLDVRPPSLYNHFASLTEIRMQIAKEGMQKLEDTLIRSVAGKSGEEALLTFAKQYLNFANQNPGLYEATIQPMSVPDKMVEETSKNMIDLLIQLLSSFSLEEHEALHLVRGLRSIVHGFSSLQRAGGFQMDFNVEDSLLYTIKLLCNGLKFEK</sequence>
<evidence type="ECO:0000259" key="5">
    <source>
        <dbReference type="PROSITE" id="PS50977"/>
    </source>
</evidence>
<dbReference type="Proteomes" id="UP000430692">
    <property type="component" value="Unassembled WGS sequence"/>
</dbReference>
<accession>A0A6I4VXF7</accession>
<dbReference type="PANTHER" id="PTHR43479:SF11">
    <property type="entry name" value="ACREF_ENVCD OPERON REPRESSOR-RELATED"/>
    <property type="match status" value="1"/>
</dbReference>
<keyword evidence="3" id="KW-0804">Transcription</keyword>
<evidence type="ECO:0000256" key="4">
    <source>
        <dbReference type="PROSITE-ProRule" id="PRU00335"/>
    </source>
</evidence>
<proteinExistence type="predicted"/>
<dbReference type="InterPro" id="IPR050624">
    <property type="entry name" value="HTH-type_Tx_Regulator"/>
</dbReference>
<evidence type="ECO:0000256" key="2">
    <source>
        <dbReference type="ARBA" id="ARBA00023125"/>
    </source>
</evidence>
<gene>
    <name evidence="6" type="ORF">GSM42_03045</name>
</gene>
<comment type="caution">
    <text evidence="6">The sequence shown here is derived from an EMBL/GenBank/DDBJ whole genome shotgun (WGS) entry which is preliminary data.</text>
</comment>
<protein>
    <submittedName>
        <fullName evidence="6">TetR family transcriptional regulator</fullName>
    </submittedName>
</protein>
<evidence type="ECO:0000256" key="1">
    <source>
        <dbReference type="ARBA" id="ARBA00023015"/>
    </source>
</evidence>
<dbReference type="PANTHER" id="PTHR43479">
    <property type="entry name" value="ACREF/ENVCD OPERON REPRESSOR-RELATED"/>
    <property type="match status" value="1"/>
</dbReference>
<dbReference type="Gene3D" id="1.10.10.60">
    <property type="entry name" value="Homeodomain-like"/>
    <property type="match status" value="1"/>
</dbReference>
<evidence type="ECO:0000313" key="6">
    <source>
        <dbReference type="EMBL" id="MXQ52722.1"/>
    </source>
</evidence>
<dbReference type="GO" id="GO:0003677">
    <property type="term" value="F:DNA binding"/>
    <property type="evidence" value="ECO:0007669"/>
    <property type="project" value="UniProtKB-UniRule"/>
</dbReference>
<reference evidence="6 7" key="1">
    <citation type="submission" date="2019-12" db="EMBL/GenBank/DDBJ databases">
        <title>Whole-genome analyses of novel actinobacteria.</title>
        <authorList>
            <person name="Sahin N."/>
            <person name="Saygin H."/>
        </authorList>
    </citation>
    <scope>NUCLEOTIDE SEQUENCE [LARGE SCALE GENOMIC DNA]</scope>
    <source>
        <strain evidence="6 7">KC615</strain>
    </source>
</reference>
<evidence type="ECO:0000256" key="3">
    <source>
        <dbReference type="ARBA" id="ARBA00023163"/>
    </source>
</evidence>
<dbReference type="InterPro" id="IPR001647">
    <property type="entry name" value="HTH_TetR"/>
</dbReference>
<dbReference type="Pfam" id="PF13305">
    <property type="entry name" value="TetR_C_33"/>
    <property type="match status" value="1"/>
</dbReference>
<name>A0A6I4VXF7_9BACL</name>
<dbReference type="InterPro" id="IPR036271">
    <property type="entry name" value="Tet_transcr_reg_TetR-rel_C_sf"/>
</dbReference>
<keyword evidence="1" id="KW-0805">Transcription regulation</keyword>
<dbReference type="InterPro" id="IPR025996">
    <property type="entry name" value="MT1864/Rv1816-like_C"/>
</dbReference>
<evidence type="ECO:0000313" key="7">
    <source>
        <dbReference type="Proteomes" id="UP000430692"/>
    </source>
</evidence>
<dbReference type="SUPFAM" id="SSF46689">
    <property type="entry name" value="Homeodomain-like"/>
    <property type="match status" value="1"/>
</dbReference>
<feature type="DNA-binding region" description="H-T-H motif" evidence="4">
    <location>
        <begin position="28"/>
        <end position="47"/>
    </location>
</feature>
<dbReference type="PROSITE" id="PS50977">
    <property type="entry name" value="HTH_TETR_2"/>
    <property type="match status" value="1"/>
</dbReference>
<keyword evidence="7" id="KW-1185">Reference proteome</keyword>